<keyword evidence="3 6" id="KW-0833">Ubl conjugation pathway</keyword>
<protein>
    <recommendedName>
        <fullName evidence="6">Ubiquitin carboxyl-terminal hydrolase</fullName>
        <ecNumber evidence="6">3.4.19.12</ecNumber>
    </recommendedName>
</protein>
<dbReference type="AlphaFoldDB" id="D7FPW5"/>
<evidence type="ECO:0000256" key="2">
    <source>
        <dbReference type="ARBA" id="ARBA00022670"/>
    </source>
</evidence>
<evidence type="ECO:0000256" key="6">
    <source>
        <dbReference type="RuleBase" id="RU366025"/>
    </source>
</evidence>
<feature type="compositionally biased region" description="Basic and acidic residues" evidence="7">
    <location>
        <begin position="452"/>
        <end position="464"/>
    </location>
</feature>
<keyword evidence="2 6" id="KW-0645">Protease</keyword>
<keyword evidence="11" id="KW-1185">Reference proteome</keyword>
<dbReference type="PROSITE" id="PS50235">
    <property type="entry name" value="USP_3"/>
    <property type="match status" value="1"/>
</dbReference>
<dbReference type="GO" id="GO:0061136">
    <property type="term" value="P:regulation of proteasomal protein catabolic process"/>
    <property type="evidence" value="ECO:0007669"/>
    <property type="project" value="TreeGrafter"/>
</dbReference>
<dbReference type="EC" id="3.4.19.12" evidence="6"/>
<dbReference type="OMA" id="GRDWHIA"/>
<dbReference type="SUPFAM" id="SSF54001">
    <property type="entry name" value="Cysteine proteinases"/>
    <property type="match status" value="1"/>
</dbReference>
<proteinExistence type="inferred from homology"/>
<dbReference type="PROSITE" id="PS00973">
    <property type="entry name" value="USP_2"/>
    <property type="match status" value="1"/>
</dbReference>
<comment type="similarity">
    <text evidence="6">Belongs to the peptidase C19 family.</text>
</comment>
<dbReference type="GO" id="GO:0070628">
    <property type="term" value="F:proteasome binding"/>
    <property type="evidence" value="ECO:0007669"/>
    <property type="project" value="TreeGrafter"/>
</dbReference>
<gene>
    <name evidence="10" type="ORF">Esi_0002_0014</name>
</gene>
<dbReference type="PANTHER" id="PTHR43982">
    <property type="entry name" value="UBIQUITIN CARBOXYL-TERMINAL HYDROLASE"/>
    <property type="match status" value="1"/>
</dbReference>
<feature type="compositionally biased region" description="Low complexity" evidence="7">
    <location>
        <begin position="520"/>
        <end position="530"/>
    </location>
</feature>
<feature type="domain" description="USP" evidence="9">
    <location>
        <begin position="105"/>
        <end position="637"/>
    </location>
</feature>
<dbReference type="PROSITE" id="PS50053">
    <property type="entry name" value="UBIQUITIN_2"/>
    <property type="match status" value="1"/>
</dbReference>
<dbReference type="STRING" id="2880.D7FPW5"/>
<evidence type="ECO:0000259" key="8">
    <source>
        <dbReference type="PROSITE" id="PS50053"/>
    </source>
</evidence>
<evidence type="ECO:0000256" key="1">
    <source>
        <dbReference type="ARBA" id="ARBA00000707"/>
    </source>
</evidence>
<dbReference type="EMBL" id="FN648375">
    <property type="protein sequence ID" value="CBJ48296.1"/>
    <property type="molecule type" value="Genomic_DNA"/>
</dbReference>
<dbReference type="GO" id="GO:0043161">
    <property type="term" value="P:proteasome-mediated ubiquitin-dependent protein catabolic process"/>
    <property type="evidence" value="ECO:0007669"/>
    <property type="project" value="InterPro"/>
</dbReference>
<keyword evidence="4 6" id="KW-0378">Hydrolase</keyword>
<reference evidence="10 11" key="1">
    <citation type="journal article" date="2010" name="Nature">
        <title>The Ectocarpus genome and the independent evolution of multicellularity in brown algae.</title>
        <authorList>
            <person name="Cock J.M."/>
            <person name="Sterck L."/>
            <person name="Rouze P."/>
            <person name="Scornet D."/>
            <person name="Allen A.E."/>
            <person name="Amoutzias G."/>
            <person name="Anthouard V."/>
            <person name="Artiguenave F."/>
            <person name="Aury J.M."/>
            <person name="Badger J.H."/>
            <person name="Beszteri B."/>
            <person name="Billiau K."/>
            <person name="Bonnet E."/>
            <person name="Bothwell J.H."/>
            <person name="Bowler C."/>
            <person name="Boyen C."/>
            <person name="Brownlee C."/>
            <person name="Carrano C.J."/>
            <person name="Charrier B."/>
            <person name="Cho G.Y."/>
            <person name="Coelho S.M."/>
            <person name="Collen J."/>
            <person name="Corre E."/>
            <person name="Da Silva C."/>
            <person name="Delage L."/>
            <person name="Delaroque N."/>
            <person name="Dittami S.M."/>
            <person name="Doulbeau S."/>
            <person name="Elias M."/>
            <person name="Farnham G."/>
            <person name="Gachon C.M."/>
            <person name="Gschloessl B."/>
            <person name="Heesch S."/>
            <person name="Jabbari K."/>
            <person name="Jubin C."/>
            <person name="Kawai H."/>
            <person name="Kimura K."/>
            <person name="Kloareg B."/>
            <person name="Kupper F.C."/>
            <person name="Lang D."/>
            <person name="Le Bail A."/>
            <person name="Leblanc C."/>
            <person name="Lerouge P."/>
            <person name="Lohr M."/>
            <person name="Lopez P.J."/>
            <person name="Martens C."/>
            <person name="Maumus F."/>
            <person name="Michel G."/>
            <person name="Miranda-Saavedra D."/>
            <person name="Morales J."/>
            <person name="Moreau H."/>
            <person name="Motomura T."/>
            <person name="Nagasato C."/>
            <person name="Napoli C.A."/>
            <person name="Nelson D.R."/>
            <person name="Nyvall-Collen P."/>
            <person name="Peters A.F."/>
            <person name="Pommier C."/>
            <person name="Potin P."/>
            <person name="Poulain J."/>
            <person name="Quesneville H."/>
            <person name="Read B."/>
            <person name="Rensing S.A."/>
            <person name="Ritter A."/>
            <person name="Rousvoal S."/>
            <person name="Samanta M."/>
            <person name="Samson G."/>
            <person name="Schroeder D.C."/>
            <person name="Segurens B."/>
            <person name="Strittmatter M."/>
            <person name="Tonon T."/>
            <person name="Tregear J.W."/>
            <person name="Valentin K."/>
            <person name="von Dassow P."/>
            <person name="Yamagishi T."/>
            <person name="Van de Peer Y."/>
            <person name="Wincker P."/>
        </authorList>
    </citation>
    <scope>NUCLEOTIDE SEQUENCE [LARGE SCALE GENOMIC DNA]</scope>
    <source>
        <strain evidence="11">Ec32 / CCAP1310/4</strain>
    </source>
</reference>
<dbReference type="Proteomes" id="UP000002630">
    <property type="component" value="Linkage Group LG02"/>
</dbReference>
<dbReference type="Pfam" id="PF00443">
    <property type="entry name" value="UCH"/>
    <property type="match status" value="1"/>
</dbReference>
<dbReference type="Pfam" id="PF00240">
    <property type="entry name" value="ubiquitin"/>
    <property type="match status" value="1"/>
</dbReference>
<dbReference type="SMART" id="SM00213">
    <property type="entry name" value="UBQ"/>
    <property type="match status" value="1"/>
</dbReference>
<feature type="domain" description="Ubiquitin-like" evidence="8">
    <location>
        <begin position="1"/>
        <end position="72"/>
    </location>
</feature>
<evidence type="ECO:0000313" key="10">
    <source>
        <dbReference type="EMBL" id="CBJ48296.1"/>
    </source>
</evidence>
<dbReference type="PANTHER" id="PTHR43982:SF1">
    <property type="entry name" value="UBIQUITIN CARBOXYL-TERMINAL HYDROLASE 14"/>
    <property type="match status" value="1"/>
</dbReference>
<evidence type="ECO:0000256" key="4">
    <source>
        <dbReference type="ARBA" id="ARBA00022801"/>
    </source>
</evidence>
<dbReference type="Gene3D" id="3.90.70.10">
    <property type="entry name" value="Cysteine proteinases"/>
    <property type="match status" value="1"/>
</dbReference>
<evidence type="ECO:0000256" key="3">
    <source>
        <dbReference type="ARBA" id="ARBA00022786"/>
    </source>
</evidence>
<dbReference type="InterPro" id="IPR038765">
    <property type="entry name" value="Papain-like_cys_pep_sf"/>
</dbReference>
<dbReference type="InterPro" id="IPR044635">
    <property type="entry name" value="UBP14-like"/>
</dbReference>
<keyword evidence="5 6" id="KW-0788">Thiol protease</keyword>
<dbReference type="EMBL" id="FN649727">
    <property type="protein sequence ID" value="CBJ48296.1"/>
    <property type="molecule type" value="Genomic_DNA"/>
</dbReference>
<dbReference type="OrthoDB" id="333239at2759"/>
<accession>D7FPW5</accession>
<dbReference type="CDD" id="cd16104">
    <property type="entry name" value="Ubl_USP14_like"/>
    <property type="match status" value="1"/>
</dbReference>
<evidence type="ECO:0000256" key="7">
    <source>
        <dbReference type="SAM" id="MobiDB-lite"/>
    </source>
</evidence>
<sequence length="638" mass="69280">MVKVAVKWNKRVFADVEVTPTVADFKAKLQELTGVPAARQKLMARGAWKGILKDDVDLSGCTIKDGQQVTLMGTAEVLAAPTEKVQFMEDMKTEDLAQSGAVLPAGLVNLGNTCYMNSTLQCMRKVPELREALTSFRPTSSGSGADPSANLVPMFTASLRETFNAADRSTEAIPPAMFVQVLRQLFPQFAQQGPRGGFMQQDAEELYSSVVNTLSQSLKKPTSTAIKEGDTVLYKPKAEGEKEGRAKVIKVHPDSEGAHYTILPEGKDAKEKNTTGQRISKVHPLTDLGHPENVMDPLFGREMEEDFTWEESGDSKVSPSTPKKLVFNIQGGPGPTTQINHLADGMKVGLSDKVEKHSDKLGRDAVFTLNSKIKRLPRYLCIQVLRFFWKATPDSMDHQGVKCKIMRPVTFPSTLDMFEFCSPSLQSILKVPRDAADKLIFEQEAKEKAAKEAKIAEERDEKEKAKKGKVFAHLSGGGGSSSTAKPPAPPASEAEKSAASGVQESKDMEVDSAEPPAAPAAPAAKAAAPAEGEDEELSDDLKAALAMSMQAEDAGVEGAAGPGLPADFKGTYELFAVVTHKGREADGGHYMGWVRQEGDDWLVFDDSDVSPCKTEDIMNLKGGGDWHMAYLTFYRFKE</sequence>
<organism evidence="10 11">
    <name type="scientific">Ectocarpus siliculosus</name>
    <name type="common">Brown alga</name>
    <name type="synonym">Conferva siliculosa</name>
    <dbReference type="NCBI Taxonomy" id="2880"/>
    <lineage>
        <taxon>Eukaryota</taxon>
        <taxon>Sar</taxon>
        <taxon>Stramenopiles</taxon>
        <taxon>Ochrophyta</taxon>
        <taxon>PX clade</taxon>
        <taxon>Phaeophyceae</taxon>
        <taxon>Ectocarpales</taxon>
        <taxon>Ectocarpaceae</taxon>
        <taxon>Ectocarpus</taxon>
    </lineage>
</organism>
<feature type="region of interest" description="Disordered" evidence="7">
    <location>
        <begin position="452"/>
        <end position="538"/>
    </location>
</feature>
<dbReference type="InterPro" id="IPR029071">
    <property type="entry name" value="Ubiquitin-like_domsf"/>
</dbReference>
<evidence type="ECO:0000313" key="11">
    <source>
        <dbReference type="Proteomes" id="UP000002630"/>
    </source>
</evidence>
<dbReference type="PROSITE" id="PS00972">
    <property type="entry name" value="USP_1"/>
    <property type="match status" value="1"/>
</dbReference>
<dbReference type="GO" id="GO:0016579">
    <property type="term" value="P:protein deubiquitination"/>
    <property type="evidence" value="ECO:0007669"/>
    <property type="project" value="InterPro"/>
</dbReference>
<dbReference type="eggNOG" id="KOG1872">
    <property type="taxonomic scope" value="Eukaryota"/>
</dbReference>
<comment type="catalytic activity">
    <reaction evidence="1 6">
        <text>Thiol-dependent hydrolysis of ester, thioester, amide, peptide and isopeptide bonds formed by the C-terminal Gly of ubiquitin (a 76-residue protein attached to proteins as an intracellular targeting signal).</text>
        <dbReference type="EC" id="3.4.19.12"/>
    </reaction>
</comment>
<evidence type="ECO:0000259" key="9">
    <source>
        <dbReference type="PROSITE" id="PS50235"/>
    </source>
</evidence>
<dbReference type="InParanoid" id="D7FPW5"/>
<evidence type="ECO:0000256" key="5">
    <source>
        <dbReference type="ARBA" id="ARBA00022807"/>
    </source>
</evidence>
<dbReference type="Gene3D" id="3.10.20.90">
    <property type="entry name" value="Phosphatidylinositol 3-kinase Catalytic Subunit, Chain A, domain 1"/>
    <property type="match status" value="1"/>
</dbReference>
<dbReference type="InterPro" id="IPR001394">
    <property type="entry name" value="Peptidase_C19_UCH"/>
</dbReference>
<dbReference type="GO" id="GO:0004843">
    <property type="term" value="F:cysteine-type deubiquitinase activity"/>
    <property type="evidence" value="ECO:0007669"/>
    <property type="project" value="UniProtKB-UniRule"/>
</dbReference>
<name>D7FPW5_ECTSI</name>
<dbReference type="InterPro" id="IPR018200">
    <property type="entry name" value="USP_CS"/>
</dbReference>
<dbReference type="InterPro" id="IPR028889">
    <property type="entry name" value="USP"/>
</dbReference>
<dbReference type="FunCoup" id="D7FPW5">
    <property type="interactions" value="700"/>
</dbReference>
<dbReference type="SUPFAM" id="SSF54236">
    <property type="entry name" value="Ubiquitin-like"/>
    <property type="match status" value="1"/>
</dbReference>
<dbReference type="InterPro" id="IPR000626">
    <property type="entry name" value="Ubiquitin-like_dom"/>
</dbReference>